<reference evidence="1 2" key="1">
    <citation type="journal article" date="2021" name="Nat. Commun.">
        <title>Genetic determinants of endophytism in the Arabidopsis root mycobiome.</title>
        <authorList>
            <person name="Mesny F."/>
            <person name="Miyauchi S."/>
            <person name="Thiergart T."/>
            <person name="Pickel B."/>
            <person name="Atanasova L."/>
            <person name="Karlsson M."/>
            <person name="Huettel B."/>
            <person name="Barry K.W."/>
            <person name="Haridas S."/>
            <person name="Chen C."/>
            <person name="Bauer D."/>
            <person name="Andreopoulos W."/>
            <person name="Pangilinan J."/>
            <person name="LaButti K."/>
            <person name="Riley R."/>
            <person name="Lipzen A."/>
            <person name="Clum A."/>
            <person name="Drula E."/>
            <person name="Henrissat B."/>
            <person name="Kohler A."/>
            <person name="Grigoriev I.V."/>
            <person name="Martin F.M."/>
            <person name="Hacquard S."/>
        </authorList>
    </citation>
    <scope>NUCLEOTIDE SEQUENCE [LARGE SCALE GENOMIC DNA]</scope>
    <source>
        <strain evidence="1 2">MPI-CAGE-CH-0241</strain>
    </source>
</reference>
<accession>A0A9P8VRR6</accession>
<name>A0A9P8VRR6_9HYPO</name>
<sequence>GRKMVRTRRGYISLGPLFARKGDCVAVLDGGRVPLVLRRDGSCCRIVGDAYIHGIMHGEVVREY</sequence>
<gene>
    <name evidence="1" type="ORF">B0T10DRAFT_388514</name>
</gene>
<dbReference type="EMBL" id="JAGPYM010000076">
    <property type="protein sequence ID" value="KAH6869252.1"/>
    <property type="molecule type" value="Genomic_DNA"/>
</dbReference>
<organism evidence="1 2">
    <name type="scientific">Thelonectria olida</name>
    <dbReference type="NCBI Taxonomy" id="1576542"/>
    <lineage>
        <taxon>Eukaryota</taxon>
        <taxon>Fungi</taxon>
        <taxon>Dikarya</taxon>
        <taxon>Ascomycota</taxon>
        <taxon>Pezizomycotina</taxon>
        <taxon>Sordariomycetes</taxon>
        <taxon>Hypocreomycetidae</taxon>
        <taxon>Hypocreales</taxon>
        <taxon>Nectriaceae</taxon>
        <taxon>Thelonectria</taxon>
    </lineage>
</organism>
<feature type="non-terminal residue" evidence="1">
    <location>
        <position position="64"/>
    </location>
</feature>
<comment type="caution">
    <text evidence="1">The sequence shown here is derived from an EMBL/GenBank/DDBJ whole genome shotgun (WGS) entry which is preliminary data.</text>
</comment>
<dbReference type="OrthoDB" id="3477286at2759"/>
<evidence type="ECO:0000313" key="2">
    <source>
        <dbReference type="Proteomes" id="UP000777438"/>
    </source>
</evidence>
<dbReference type="AlphaFoldDB" id="A0A9P8VRR6"/>
<dbReference type="Pfam" id="PF26639">
    <property type="entry name" value="Het-6_barrel"/>
    <property type="match status" value="1"/>
</dbReference>
<feature type="non-terminal residue" evidence="1">
    <location>
        <position position="1"/>
    </location>
</feature>
<keyword evidence="2" id="KW-1185">Reference proteome</keyword>
<evidence type="ECO:0000313" key="1">
    <source>
        <dbReference type="EMBL" id="KAH6869252.1"/>
    </source>
</evidence>
<dbReference type="Proteomes" id="UP000777438">
    <property type="component" value="Unassembled WGS sequence"/>
</dbReference>
<protein>
    <submittedName>
        <fullName evidence="1">Uncharacterized protein</fullName>
    </submittedName>
</protein>
<proteinExistence type="predicted"/>